<dbReference type="InterPro" id="IPR001733">
    <property type="entry name" value="Peptidase_S26B"/>
</dbReference>
<dbReference type="SUPFAM" id="SSF51306">
    <property type="entry name" value="LexA/Signal peptidase"/>
    <property type="match status" value="1"/>
</dbReference>
<dbReference type="GO" id="GO:0004252">
    <property type="term" value="F:serine-type endopeptidase activity"/>
    <property type="evidence" value="ECO:0007669"/>
    <property type="project" value="UniProtKB-UniRule"/>
</dbReference>
<evidence type="ECO:0000256" key="3">
    <source>
        <dbReference type="ARBA" id="ARBA00022989"/>
    </source>
</evidence>
<evidence type="ECO:0000256" key="2">
    <source>
        <dbReference type="ARBA" id="ARBA00022692"/>
    </source>
</evidence>
<dbReference type="NCBIfam" id="TIGR02228">
    <property type="entry name" value="sigpep_I_arch"/>
    <property type="match status" value="1"/>
</dbReference>
<evidence type="ECO:0000313" key="7">
    <source>
        <dbReference type="EMBL" id="QNM09828.1"/>
    </source>
</evidence>
<dbReference type="GO" id="GO:0009003">
    <property type="term" value="F:signal peptidase activity"/>
    <property type="evidence" value="ECO:0007669"/>
    <property type="project" value="UniProtKB-EC"/>
</dbReference>
<keyword evidence="8" id="KW-1185">Reference proteome</keyword>
<evidence type="ECO:0000256" key="5">
    <source>
        <dbReference type="NCBIfam" id="TIGR02228"/>
    </source>
</evidence>
<evidence type="ECO:0000256" key="4">
    <source>
        <dbReference type="ARBA" id="ARBA00023136"/>
    </source>
</evidence>
<keyword evidence="2 6" id="KW-0812">Transmembrane</keyword>
<feature type="transmembrane region" description="Helical" evidence="6">
    <location>
        <begin position="140"/>
        <end position="160"/>
    </location>
</feature>
<keyword evidence="7" id="KW-0378">Hydrolase</keyword>
<dbReference type="Proteomes" id="UP000515860">
    <property type="component" value="Chromosome"/>
</dbReference>
<keyword evidence="3 6" id="KW-1133">Transmembrane helix</keyword>
<proteinExistence type="predicted"/>
<protein>
    <recommendedName>
        <fullName evidence="5">Signal peptidase I</fullName>
        <ecNumber evidence="5">3.4.21.89</ecNumber>
    </recommendedName>
</protein>
<comment type="subcellular location">
    <subcellularLocation>
        <location evidence="1">Membrane</location>
    </subcellularLocation>
</comment>
<reference evidence="7 8" key="1">
    <citation type="submission" date="2020-08" db="EMBL/GenBank/DDBJ databases">
        <authorList>
            <person name="Liu C."/>
            <person name="Sun Q."/>
        </authorList>
    </citation>
    <scope>NUCLEOTIDE SEQUENCE [LARGE SCALE GENOMIC DNA]</scope>
    <source>
        <strain evidence="7 8">NSJ-29</strain>
    </source>
</reference>
<dbReference type="RefSeq" id="WP_249329406.1">
    <property type="nucleotide sequence ID" value="NZ_CP060635.1"/>
</dbReference>
<dbReference type="GO" id="GO:0006465">
    <property type="term" value="P:signal peptide processing"/>
    <property type="evidence" value="ECO:0007669"/>
    <property type="project" value="UniProtKB-UniRule"/>
</dbReference>
<name>A0A7G9GG96_9FIRM</name>
<dbReference type="AlphaFoldDB" id="A0A7G9GG96"/>
<keyword evidence="4 6" id="KW-0472">Membrane</keyword>
<dbReference type="CDD" id="cd06530">
    <property type="entry name" value="S26_SPase_I"/>
    <property type="match status" value="1"/>
</dbReference>
<dbReference type="EMBL" id="CP060635">
    <property type="protein sequence ID" value="QNM09828.1"/>
    <property type="molecule type" value="Genomic_DNA"/>
</dbReference>
<gene>
    <name evidence="7" type="ORF">H9Q79_05955</name>
</gene>
<dbReference type="EC" id="3.4.21.89" evidence="5"/>
<dbReference type="InterPro" id="IPR019533">
    <property type="entry name" value="Peptidase_S26"/>
</dbReference>
<sequence>MIKKIFNYLFDLLFLLLTVYIVLIHACPEKVKEFTGYQTFVILTDSMEPVIPTGSCVLVKNLKEKEEPEANDIVSFRVDRLGEQTVFTHYFREKETDEDGRVLYHTQGVTADRYDDYKIYREDLIGTYVWHVPYVGKVMLFLRSPFALIELGIIMLILIINRLLSNKFTREEEALAEAGVPEKGEALESKAAATRDSLIAKELPKDGRS</sequence>
<dbReference type="KEGG" id="whj:H9Q79_05955"/>
<evidence type="ECO:0000256" key="6">
    <source>
        <dbReference type="SAM" id="Phobius"/>
    </source>
</evidence>
<dbReference type="GO" id="GO:0016020">
    <property type="term" value="C:membrane"/>
    <property type="evidence" value="ECO:0007669"/>
    <property type="project" value="UniProtKB-SubCell"/>
</dbReference>
<evidence type="ECO:0000256" key="1">
    <source>
        <dbReference type="ARBA" id="ARBA00004370"/>
    </source>
</evidence>
<accession>A0A7G9GG96</accession>
<organism evidence="7 8">
    <name type="scientific">Wansuia hejianensis</name>
    <dbReference type="NCBI Taxonomy" id="2763667"/>
    <lineage>
        <taxon>Bacteria</taxon>
        <taxon>Bacillati</taxon>
        <taxon>Bacillota</taxon>
        <taxon>Clostridia</taxon>
        <taxon>Lachnospirales</taxon>
        <taxon>Lachnospiraceae</taxon>
        <taxon>Wansuia</taxon>
    </lineage>
</organism>
<dbReference type="InterPro" id="IPR036286">
    <property type="entry name" value="LexA/Signal_pep-like_sf"/>
</dbReference>
<evidence type="ECO:0000313" key="8">
    <source>
        <dbReference type="Proteomes" id="UP000515860"/>
    </source>
</evidence>